<reference evidence="3 4" key="1">
    <citation type="submission" date="2020-07" db="EMBL/GenBank/DDBJ databases">
        <title>Sequencing the genomes of 1000 actinobacteria strains.</title>
        <authorList>
            <person name="Klenk H.-P."/>
        </authorList>
    </citation>
    <scope>NUCLEOTIDE SEQUENCE [LARGE SCALE GENOMIC DNA]</scope>
    <source>
        <strain evidence="3 4">DSM 23819</strain>
    </source>
</reference>
<dbReference type="InterPro" id="IPR000551">
    <property type="entry name" value="MerR-type_HTH_dom"/>
</dbReference>
<comment type="caution">
    <text evidence="3">The sequence shown here is derived from an EMBL/GenBank/DDBJ whole genome shotgun (WGS) entry which is preliminary data.</text>
</comment>
<gene>
    <name evidence="3" type="ORF">BJ980_002563</name>
</gene>
<dbReference type="Gene3D" id="1.10.1660.10">
    <property type="match status" value="1"/>
</dbReference>
<dbReference type="SUPFAM" id="SSF46955">
    <property type="entry name" value="Putative DNA-binding domain"/>
    <property type="match status" value="1"/>
</dbReference>
<evidence type="ECO:0000256" key="1">
    <source>
        <dbReference type="ARBA" id="ARBA00023125"/>
    </source>
</evidence>
<dbReference type="InterPro" id="IPR047057">
    <property type="entry name" value="MerR_fam"/>
</dbReference>
<proteinExistence type="predicted"/>
<dbReference type="PROSITE" id="PS50937">
    <property type="entry name" value="HTH_MERR_2"/>
    <property type="match status" value="1"/>
</dbReference>
<dbReference type="SMART" id="SM00422">
    <property type="entry name" value="HTH_MERR"/>
    <property type="match status" value="1"/>
</dbReference>
<evidence type="ECO:0000313" key="3">
    <source>
        <dbReference type="EMBL" id="NYG59640.1"/>
    </source>
</evidence>
<feature type="domain" description="HTH merR-type" evidence="2">
    <location>
        <begin position="11"/>
        <end position="79"/>
    </location>
</feature>
<protein>
    <submittedName>
        <fullName evidence="3">DNA-binding transcriptional MerR regulator</fullName>
    </submittedName>
</protein>
<dbReference type="AlphaFoldDB" id="A0A7Y9UVY6"/>
<keyword evidence="1 3" id="KW-0238">DNA-binding</keyword>
<sequence>MQETVDSLKELMTLDELCKRLGMSVRNVRFYTTRGLVPPPIRRGRSGYYTADHVARLELVLELQAHGFTLAAIEKYVGRIPEDASASTISLHRTLLAPWMAEHPETLGMAELTERCGRKLTSSDIETLAELGILTPAERGKYDVAIGHLEAGLKLISIGYPKAAATAASKIFSHHADAIAEAITQIFRDEVWPAYRASGASDAELAEAIEVLKPLSIATLVSAFEHAMNAQKRETIQRRAR</sequence>
<dbReference type="Pfam" id="PF13411">
    <property type="entry name" value="MerR_1"/>
    <property type="match status" value="1"/>
</dbReference>
<dbReference type="GO" id="GO:0003677">
    <property type="term" value="F:DNA binding"/>
    <property type="evidence" value="ECO:0007669"/>
    <property type="project" value="UniProtKB-KW"/>
</dbReference>
<dbReference type="RefSeq" id="WP_179502665.1">
    <property type="nucleotide sequence ID" value="NZ_JACCAA010000001.1"/>
</dbReference>
<evidence type="ECO:0000259" key="2">
    <source>
        <dbReference type="PROSITE" id="PS50937"/>
    </source>
</evidence>
<dbReference type="PANTHER" id="PTHR30204">
    <property type="entry name" value="REDOX-CYCLING DRUG-SENSING TRANSCRIPTIONAL ACTIVATOR SOXR"/>
    <property type="match status" value="1"/>
</dbReference>
<dbReference type="GO" id="GO:0003700">
    <property type="term" value="F:DNA-binding transcription factor activity"/>
    <property type="evidence" value="ECO:0007669"/>
    <property type="project" value="InterPro"/>
</dbReference>
<accession>A0A7Y9UVY6</accession>
<dbReference type="EMBL" id="JACCAA010000001">
    <property type="protein sequence ID" value="NYG59640.1"/>
    <property type="molecule type" value="Genomic_DNA"/>
</dbReference>
<name>A0A7Y9UVY6_9ACTN</name>
<dbReference type="PANTHER" id="PTHR30204:SF97">
    <property type="entry name" value="MERR FAMILY REGULATORY PROTEIN"/>
    <property type="match status" value="1"/>
</dbReference>
<evidence type="ECO:0000313" key="4">
    <source>
        <dbReference type="Proteomes" id="UP000540656"/>
    </source>
</evidence>
<dbReference type="InterPro" id="IPR009061">
    <property type="entry name" value="DNA-bd_dom_put_sf"/>
</dbReference>
<keyword evidence="4" id="KW-1185">Reference proteome</keyword>
<dbReference type="Proteomes" id="UP000540656">
    <property type="component" value="Unassembled WGS sequence"/>
</dbReference>
<organism evidence="3 4">
    <name type="scientific">Nocardioides daedukensis</name>
    <dbReference type="NCBI Taxonomy" id="634462"/>
    <lineage>
        <taxon>Bacteria</taxon>
        <taxon>Bacillati</taxon>
        <taxon>Actinomycetota</taxon>
        <taxon>Actinomycetes</taxon>
        <taxon>Propionibacteriales</taxon>
        <taxon>Nocardioidaceae</taxon>
        <taxon>Nocardioides</taxon>
    </lineage>
</organism>